<evidence type="ECO:0000313" key="5">
    <source>
        <dbReference type="Proteomes" id="UP001152888"/>
    </source>
</evidence>
<evidence type="ECO:0000256" key="1">
    <source>
        <dbReference type="ARBA" id="ARBA00008045"/>
    </source>
</evidence>
<organism evidence="4 5">
    <name type="scientific">Acanthoscelides obtectus</name>
    <name type="common">Bean weevil</name>
    <name type="synonym">Bruchus obtectus</name>
    <dbReference type="NCBI Taxonomy" id="200917"/>
    <lineage>
        <taxon>Eukaryota</taxon>
        <taxon>Metazoa</taxon>
        <taxon>Ecdysozoa</taxon>
        <taxon>Arthropoda</taxon>
        <taxon>Hexapoda</taxon>
        <taxon>Insecta</taxon>
        <taxon>Pterygota</taxon>
        <taxon>Neoptera</taxon>
        <taxon>Endopterygota</taxon>
        <taxon>Coleoptera</taxon>
        <taxon>Polyphaga</taxon>
        <taxon>Cucujiformia</taxon>
        <taxon>Chrysomeloidea</taxon>
        <taxon>Chrysomelidae</taxon>
        <taxon>Bruchinae</taxon>
        <taxon>Bruchini</taxon>
        <taxon>Acanthoscelides</taxon>
    </lineage>
</organism>
<dbReference type="Proteomes" id="UP001152888">
    <property type="component" value="Unassembled WGS sequence"/>
</dbReference>
<reference evidence="4" key="1">
    <citation type="submission" date="2022-03" db="EMBL/GenBank/DDBJ databases">
        <authorList>
            <person name="Sayadi A."/>
        </authorList>
    </citation>
    <scope>NUCLEOTIDE SEQUENCE</scope>
</reference>
<dbReference type="GO" id="GO:0016272">
    <property type="term" value="C:prefoldin complex"/>
    <property type="evidence" value="ECO:0007669"/>
    <property type="project" value="InterPro"/>
</dbReference>
<dbReference type="SUPFAM" id="SSF46579">
    <property type="entry name" value="Prefoldin"/>
    <property type="match status" value="1"/>
</dbReference>
<dbReference type="InterPro" id="IPR002777">
    <property type="entry name" value="PFD_beta-like"/>
</dbReference>
<evidence type="ECO:0008006" key="6">
    <source>
        <dbReference type="Google" id="ProtNLM"/>
    </source>
</evidence>
<comment type="subunit">
    <text evidence="2">Heterohexamer of two PFD-alpha type and four PFD-beta type subunits.</text>
</comment>
<dbReference type="InterPro" id="IPR009053">
    <property type="entry name" value="Prefoldin"/>
</dbReference>
<dbReference type="GO" id="GO:0044183">
    <property type="term" value="F:protein folding chaperone"/>
    <property type="evidence" value="ECO:0007669"/>
    <property type="project" value="TreeGrafter"/>
</dbReference>
<evidence type="ECO:0000256" key="2">
    <source>
        <dbReference type="ARBA" id="ARBA00011695"/>
    </source>
</evidence>
<evidence type="ECO:0000313" key="4">
    <source>
        <dbReference type="EMBL" id="CAH2007684.1"/>
    </source>
</evidence>
<dbReference type="Gene3D" id="1.10.287.370">
    <property type="match status" value="1"/>
</dbReference>
<gene>
    <name evidence="4" type="ORF">ACAOBT_LOCUS29786</name>
</gene>
<protein>
    <recommendedName>
        <fullName evidence="6">Prefoldin subunit 1</fullName>
    </recommendedName>
</protein>
<dbReference type="Pfam" id="PF01920">
    <property type="entry name" value="Prefoldin_2"/>
    <property type="match status" value="1"/>
</dbReference>
<evidence type="ECO:0000256" key="3">
    <source>
        <dbReference type="ARBA" id="ARBA00023186"/>
    </source>
</evidence>
<dbReference type="CDD" id="cd23164">
    <property type="entry name" value="Prefoldin_1"/>
    <property type="match status" value="1"/>
</dbReference>
<dbReference type="EMBL" id="CAKOFQ010007761">
    <property type="protein sequence ID" value="CAH2007684.1"/>
    <property type="molecule type" value="Genomic_DNA"/>
</dbReference>
<keyword evidence="5" id="KW-1185">Reference proteome</keyword>
<dbReference type="GO" id="GO:0051082">
    <property type="term" value="F:unfolded protein binding"/>
    <property type="evidence" value="ECO:0007669"/>
    <property type="project" value="InterPro"/>
</dbReference>
<dbReference type="PANTHER" id="PTHR20903">
    <property type="entry name" value="PREFOLDIN SUBUNIT 1-RELATED"/>
    <property type="match status" value="1"/>
</dbReference>
<dbReference type="AlphaFoldDB" id="A0A9P0M2W1"/>
<comment type="similarity">
    <text evidence="1">Belongs to the prefoldin subunit beta family.</text>
</comment>
<comment type="caution">
    <text evidence="4">The sequence shown here is derived from an EMBL/GenBank/DDBJ whole genome shotgun (WGS) entry which is preliminary data.</text>
</comment>
<keyword evidence="3" id="KW-0143">Chaperone</keyword>
<proteinExistence type="inferred from homology"/>
<name>A0A9P0M2W1_ACAOB</name>
<dbReference type="GO" id="GO:0005737">
    <property type="term" value="C:cytoplasm"/>
    <property type="evidence" value="ECO:0007669"/>
    <property type="project" value="TreeGrafter"/>
</dbReference>
<dbReference type="OrthoDB" id="5242628at2759"/>
<sequence>MAKVDMELKRAFAELQQKQVETAQKLRIADMQIENSKRQKLLAAITEREISTLDEGTRMYESIGRMFFLTPASKVKENLQAKQTSADEKIKVHENNKVYLETSLKEAANNLRELVQLKKDS</sequence>
<accession>A0A9P0M2W1</accession>
<dbReference type="PANTHER" id="PTHR20903:SF0">
    <property type="entry name" value="PREFOLDIN SUBUNIT 1"/>
    <property type="match status" value="1"/>
</dbReference>